<keyword evidence="7" id="KW-0560">Oxidoreductase</keyword>
<reference evidence="12 13" key="1">
    <citation type="submission" date="2020-08" db="EMBL/GenBank/DDBJ databases">
        <title>Genomic Encyclopedia of Type Strains, Phase III (KMG-III): the genomes of soil and plant-associated and newly described type strains.</title>
        <authorList>
            <person name="Whitman W."/>
        </authorList>
    </citation>
    <scope>NUCLEOTIDE SEQUENCE [LARGE SCALE GENOMIC DNA]</scope>
    <source>
        <strain evidence="12 13">CECT 3287</strain>
    </source>
</reference>
<dbReference type="SUPFAM" id="SSF47240">
    <property type="entry name" value="Ferritin-like"/>
    <property type="match status" value="1"/>
</dbReference>
<comment type="caution">
    <text evidence="12">The sequence shown here is derived from an EMBL/GenBank/DDBJ whole genome shotgun (WGS) entry which is preliminary data.</text>
</comment>
<sequence>MEHMQSGYVNRHDGDVLHSIAYVAFQELATRISHRNTGRATGDPIAEQLLARVAADENLHMVFYRNLLSAAFELEPDRAMRAVADVAAAFQMPGANIAGFGRKAVAIALAGIYDLRQHRDEVLAPVLRQWNVWDRTDLRGDGERAREQLAAQMSELEAQAARFEERREARNHRYA</sequence>
<evidence type="ECO:0000256" key="2">
    <source>
        <dbReference type="ARBA" id="ARBA00008749"/>
    </source>
</evidence>
<keyword evidence="9" id="KW-0443">Lipid metabolism</keyword>
<dbReference type="EMBL" id="JACHXF010000001">
    <property type="protein sequence ID" value="MBB3092427.1"/>
    <property type="molecule type" value="Genomic_DNA"/>
</dbReference>
<dbReference type="GO" id="GO:0045300">
    <property type="term" value="F:stearoyl-[ACP] desaturase activity"/>
    <property type="evidence" value="ECO:0007669"/>
    <property type="project" value="InterPro"/>
</dbReference>
<keyword evidence="13" id="KW-1185">Reference proteome</keyword>
<comment type="similarity">
    <text evidence="2">Belongs to the fatty acid desaturase type 2 family.</text>
</comment>
<dbReference type="InterPro" id="IPR009078">
    <property type="entry name" value="Ferritin-like_SF"/>
</dbReference>
<keyword evidence="8" id="KW-0408">Iron</keyword>
<evidence type="ECO:0000256" key="6">
    <source>
        <dbReference type="ARBA" id="ARBA00022832"/>
    </source>
</evidence>
<dbReference type="AlphaFoldDB" id="A0A7W5FBN5"/>
<evidence type="ECO:0000256" key="9">
    <source>
        <dbReference type="ARBA" id="ARBA00023098"/>
    </source>
</evidence>
<proteinExistence type="inferred from homology"/>
<organism evidence="12 13">
    <name type="scientific">Actinoplanes campanulatus</name>
    <dbReference type="NCBI Taxonomy" id="113559"/>
    <lineage>
        <taxon>Bacteria</taxon>
        <taxon>Bacillati</taxon>
        <taxon>Actinomycetota</taxon>
        <taxon>Actinomycetes</taxon>
        <taxon>Micromonosporales</taxon>
        <taxon>Micromonosporaceae</taxon>
        <taxon>Actinoplanes</taxon>
    </lineage>
</organism>
<dbReference type="GO" id="GO:0006633">
    <property type="term" value="P:fatty acid biosynthetic process"/>
    <property type="evidence" value="ECO:0007669"/>
    <property type="project" value="UniProtKB-KW"/>
</dbReference>
<gene>
    <name evidence="12" type="ORF">FHR83_000061</name>
</gene>
<dbReference type="Gene3D" id="1.10.620.20">
    <property type="entry name" value="Ribonucleotide Reductase, subunit A"/>
    <property type="match status" value="1"/>
</dbReference>
<keyword evidence="4" id="KW-0444">Lipid biosynthesis</keyword>
<comment type="cofactor">
    <cofactor evidence="1">
        <name>Fe(2+)</name>
        <dbReference type="ChEBI" id="CHEBI:29033"/>
    </cofactor>
</comment>
<evidence type="ECO:0000313" key="13">
    <source>
        <dbReference type="Proteomes" id="UP000590749"/>
    </source>
</evidence>
<keyword evidence="5" id="KW-0479">Metal-binding</keyword>
<evidence type="ECO:0000256" key="4">
    <source>
        <dbReference type="ARBA" id="ARBA00022516"/>
    </source>
</evidence>
<dbReference type="PANTHER" id="PTHR31155">
    <property type="entry name" value="ACYL- ACYL-CARRIER-PROTEIN DESATURASE-RELATED"/>
    <property type="match status" value="1"/>
</dbReference>
<comment type="subunit">
    <text evidence="3">Homodimer.</text>
</comment>
<name>A0A7W5FBN5_9ACTN</name>
<dbReference type="Proteomes" id="UP000590749">
    <property type="component" value="Unassembled WGS sequence"/>
</dbReference>
<keyword evidence="10" id="KW-0275">Fatty acid biosynthesis</keyword>
<dbReference type="Pfam" id="PF03405">
    <property type="entry name" value="FA_desaturase_2"/>
    <property type="match status" value="1"/>
</dbReference>
<evidence type="ECO:0000256" key="11">
    <source>
        <dbReference type="SAM" id="Coils"/>
    </source>
</evidence>
<accession>A0A7W5FBN5</accession>
<evidence type="ECO:0000256" key="10">
    <source>
        <dbReference type="ARBA" id="ARBA00023160"/>
    </source>
</evidence>
<keyword evidence="6" id="KW-0276">Fatty acid metabolism</keyword>
<protein>
    <recommendedName>
        <fullName evidence="14">Acyl-[acyl-carrier-protein] desaturase</fullName>
    </recommendedName>
</protein>
<dbReference type="InterPro" id="IPR005067">
    <property type="entry name" value="Fatty_acid_desaturase-2"/>
</dbReference>
<dbReference type="GO" id="GO:0046872">
    <property type="term" value="F:metal ion binding"/>
    <property type="evidence" value="ECO:0007669"/>
    <property type="project" value="UniProtKB-KW"/>
</dbReference>
<evidence type="ECO:0000256" key="5">
    <source>
        <dbReference type="ARBA" id="ARBA00022723"/>
    </source>
</evidence>
<keyword evidence="11" id="KW-0175">Coiled coil</keyword>
<dbReference type="PANTHER" id="PTHR31155:SF9">
    <property type="entry name" value="STEAROYL-[ACYL-CARRIER-PROTEIN] 9-DESATURASE 7, CHLOROPLASTIC"/>
    <property type="match status" value="1"/>
</dbReference>
<dbReference type="GO" id="GO:0005829">
    <property type="term" value="C:cytosol"/>
    <property type="evidence" value="ECO:0007669"/>
    <property type="project" value="TreeGrafter"/>
</dbReference>
<evidence type="ECO:0000256" key="3">
    <source>
        <dbReference type="ARBA" id="ARBA00011738"/>
    </source>
</evidence>
<evidence type="ECO:0000256" key="1">
    <source>
        <dbReference type="ARBA" id="ARBA00001954"/>
    </source>
</evidence>
<evidence type="ECO:0000256" key="7">
    <source>
        <dbReference type="ARBA" id="ARBA00023002"/>
    </source>
</evidence>
<evidence type="ECO:0000256" key="8">
    <source>
        <dbReference type="ARBA" id="ARBA00023004"/>
    </source>
</evidence>
<evidence type="ECO:0000313" key="12">
    <source>
        <dbReference type="EMBL" id="MBB3092427.1"/>
    </source>
</evidence>
<dbReference type="InterPro" id="IPR012348">
    <property type="entry name" value="RNR-like"/>
</dbReference>
<feature type="coiled-coil region" evidence="11">
    <location>
        <begin position="139"/>
        <end position="173"/>
    </location>
</feature>
<evidence type="ECO:0008006" key="14">
    <source>
        <dbReference type="Google" id="ProtNLM"/>
    </source>
</evidence>